<dbReference type="EMBL" id="LT554883">
    <property type="protein sequence ID" value="SAM08095.1"/>
    <property type="molecule type" value="Genomic_DNA"/>
</dbReference>
<dbReference type="InParanoid" id="A0A163KGC4"/>
<sequence>MEASKWYDIDVVESGITSPKTASFDRLIQHIRIKMAVLDQLLMIYVKIFNSYVFSTTMVVKKQLTKCFDVHQSRWKPDGSKKQRHQPSTETKSNKWKKIAFDQPIKTPLLCIEDGQFERKTFRGKPSGLANAFKKPSNKHNDNTFFLPPM</sequence>
<evidence type="ECO:0000313" key="3">
    <source>
        <dbReference type="Proteomes" id="UP000078561"/>
    </source>
</evidence>
<proteinExistence type="predicted"/>
<dbReference type="OrthoDB" id="2301333at2759"/>
<gene>
    <name evidence="2" type="primary">ABSGL_13756.1 scaffold 14320</name>
</gene>
<reference evidence="2" key="1">
    <citation type="submission" date="2016-04" db="EMBL/GenBank/DDBJ databases">
        <authorList>
            <person name="Evans L.H."/>
            <person name="Alamgir A."/>
            <person name="Owens N."/>
            <person name="Weber N.D."/>
            <person name="Virtaneva K."/>
            <person name="Barbian K."/>
            <person name="Babar A."/>
            <person name="Rosenke K."/>
        </authorList>
    </citation>
    <scope>NUCLEOTIDE SEQUENCE [LARGE SCALE GENOMIC DNA]</scope>
    <source>
        <strain evidence="2">CBS 101.48</strain>
    </source>
</reference>
<evidence type="ECO:0000313" key="2">
    <source>
        <dbReference type="EMBL" id="SAM08095.1"/>
    </source>
</evidence>
<organism evidence="2">
    <name type="scientific">Absidia glauca</name>
    <name type="common">Pin mould</name>
    <dbReference type="NCBI Taxonomy" id="4829"/>
    <lineage>
        <taxon>Eukaryota</taxon>
        <taxon>Fungi</taxon>
        <taxon>Fungi incertae sedis</taxon>
        <taxon>Mucoromycota</taxon>
        <taxon>Mucoromycotina</taxon>
        <taxon>Mucoromycetes</taxon>
        <taxon>Mucorales</taxon>
        <taxon>Cunninghamellaceae</taxon>
        <taxon>Absidia</taxon>
    </lineage>
</organism>
<accession>A0A163KGC4</accession>
<name>A0A163KGC4_ABSGL</name>
<feature type="region of interest" description="Disordered" evidence="1">
    <location>
        <begin position="74"/>
        <end position="94"/>
    </location>
</feature>
<dbReference type="AlphaFoldDB" id="A0A163KGC4"/>
<protein>
    <submittedName>
        <fullName evidence="2">Uncharacterized protein</fullName>
    </submittedName>
</protein>
<dbReference type="Proteomes" id="UP000078561">
    <property type="component" value="Unassembled WGS sequence"/>
</dbReference>
<dbReference type="STRING" id="4829.A0A163KGC4"/>
<evidence type="ECO:0000256" key="1">
    <source>
        <dbReference type="SAM" id="MobiDB-lite"/>
    </source>
</evidence>
<keyword evidence="3" id="KW-1185">Reference proteome</keyword>